<evidence type="ECO:0000313" key="15">
    <source>
        <dbReference type="Proteomes" id="UP001255856"/>
    </source>
</evidence>
<dbReference type="InterPro" id="IPR015421">
    <property type="entry name" value="PyrdxlP-dep_Trfase_major"/>
</dbReference>
<sequence>MRMSTVARAATAAPPASSQLRAHGRVYNFSAGPACLPTAVLEQAQKDLLNWQGSGMSVMEMSHRGKEFISIADRAEADLRELLAIPANYKVLFLQGGASTQFAAVPLNLAGPEDAADYVVTGAWSKKALGEGKRFVRANAAATGDNKSLPAEADWALTPGAKYLHYCANETIGGVEFKGVPAGLEGVPLVADMSSNFCARPVDVARYGVIYAGAQKNVGPAGVTIVIVREDLLGAPREGTPAMLNWTSMAKEGSMANTPPCWSIYVCGLVFRHMLDNGGLAAQEATNERKAKILYDAIAATDGFYAAPVDPAARSLTNVPFTIPARPELEKDFIAEAAGRGMVQLKGHRSVGGMRASIYNFMPVEGVQRLADFMTEFAARHQQ</sequence>
<dbReference type="GO" id="GO:0009570">
    <property type="term" value="C:chloroplast stroma"/>
    <property type="evidence" value="ECO:0007669"/>
    <property type="project" value="TreeGrafter"/>
</dbReference>
<comment type="caution">
    <text evidence="14">The sequence shown here is derived from an EMBL/GenBank/DDBJ whole genome shotgun (WGS) entry which is preliminary data.</text>
</comment>
<dbReference type="Proteomes" id="UP001255856">
    <property type="component" value="Unassembled WGS sequence"/>
</dbReference>
<reference evidence="14" key="1">
    <citation type="submission" date="2021-01" db="EMBL/GenBank/DDBJ databases">
        <authorList>
            <person name="Eckstrom K.M.E."/>
        </authorList>
    </citation>
    <scope>NUCLEOTIDE SEQUENCE</scope>
    <source>
        <strain evidence="14">UVCC 0001</strain>
    </source>
</reference>
<comment type="similarity">
    <text evidence="3">Belongs to the class-V pyridoxal-phosphate-dependent aminotransferase family. SerC subfamily.</text>
</comment>
<dbReference type="Gene3D" id="3.90.1150.10">
    <property type="entry name" value="Aspartate Aminotransferase, domain 1"/>
    <property type="match status" value="1"/>
</dbReference>
<keyword evidence="7" id="KW-0663">Pyridoxal phosphate</keyword>
<dbReference type="AlphaFoldDB" id="A0AAD9IFU5"/>
<evidence type="ECO:0000256" key="3">
    <source>
        <dbReference type="ARBA" id="ARBA00006904"/>
    </source>
</evidence>
<dbReference type="HAMAP" id="MF_00160">
    <property type="entry name" value="SerC_aminotrans_5"/>
    <property type="match status" value="1"/>
</dbReference>
<dbReference type="InterPro" id="IPR015422">
    <property type="entry name" value="PyrdxlP-dep_Trfase_small"/>
</dbReference>
<evidence type="ECO:0000256" key="8">
    <source>
        <dbReference type="ARBA" id="ARBA00023299"/>
    </source>
</evidence>
<dbReference type="PANTHER" id="PTHR43247:SF1">
    <property type="entry name" value="PHOSPHOSERINE AMINOTRANSFERASE"/>
    <property type="match status" value="1"/>
</dbReference>
<dbReference type="Pfam" id="PF00266">
    <property type="entry name" value="Aminotran_5"/>
    <property type="match status" value="1"/>
</dbReference>
<dbReference type="EC" id="2.6.1.52" evidence="12"/>
<dbReference type="NCBIfam" id="NF003764">
    <property type="entry name" value="PRK05355.1"/>
    <property type="match status" value="1"/>
</dbReference>
<dbReference type="GO" id="GO:0006564">
    <property type="term" value="P:L-serine biosynthetic process"/>
    <property type="evidence" value="ECO:0007669"/>
    <property type="project" value="UniProtKB-KW"/>
</dbReference>
<keyword evidence="5 12" id="KW-0028">Amino-acid biosynthesis</keyword>
<evidence type="ECO:0000256" key="4">
    <source>
        <dbReference type="ARBA" id="ARBA00022576"/>
    </source>
</evidence>
<evidence type="ECO:0000256" key="5">
    <source>
        <dbReference type="ARBA" id="ARBA00022605"/>
    </source>
</evidence>
<dbReference type="InterPro" id="IPR022278">
    <property type="entry name" value="Pser_aminoTfrase"/>
</dbReference>
<evidence type="ECO:0000256" key="1">
    <source>
        <dbReference type="ARBA" id="ARBA00001933"/>
    </source>
</evidence>
<evidence type="ECO:0000256" key="12">
    <source>
        <dbReference type="RuleBase" id="RU004505"/>
    </source>
</evidence>
<keyword evidence="6 12" id="KW-0808">Transferase</keyword>
<evidence type="ECO:0000256" key="11">
    <source>
        <dbReference type="RuleBase" id="RU004504"/>
    </source>
</evidence>
<dbReference type="InterPro" id="IPR020578">
    <property type="entry name" value="Aminotrans_V_PyrdxlP_BS"/>
</dbReference>
<dbReference type="PROSITE" id="PS00595">
    <property type="entry name" value="AA_TRANSFER_CLASS_5"/>
    <property type="match status" value="1"/>
</dbReference>
<dbReference type="PANTHER" id="PTHR43247">
    <property type="entry name" value="PHOSPHOSERINE AMINOTRANSFERASE"/>
    <property type="match status" value="1"/>
</dbReference>
<dbReference type="GO" id="GO:0030170">
    <property type="term" value="F:pyridoxal phosphate binding"/>
    <property type="evidence" value="ECO:0007669"/>
    <property type="project" value="TreeGrafter"/>
</dbReference>
<keyword evidence="15" id="KW-1185">Reference proteome</keyword>
<accession>A0AAD9IFU5</accession>
<evidence type="ECO:0000256" key="10">
    <source>
        <dbReference type="ARBA" id="ARBA00049007"/>
    </source>
</evidence>
<dbReference type="NCBIfam" id="TIGR01364">
    <property type="entry name" value="serC_1"/>
    <property type="match status" value="1"/>
</dbReference>
<organism evidence="14 15">
    <name type="scientific">Prototheca wickerhamii</name>
    <dbReference type="NCBI Taxonomy" id="3111"/>
    <lineage>
        <taxon>Eukaryota</taxon>
        <taxon>Viridiplantae</taxon>
        <taxon>Chlorophyta</taxon>
        <taxon>core chlorophytes</taxon>
        <taxon>Trebouxiophyceae</taxon>
        <taxon>Chlorellales</taxon>
        <taxon>Chlorellaceae</taxon>
        <taxon>Prototheca</taxon>
    </lineage>
</organism>
<dbReference type="InterPro" id="IPR015424">
    <property type="entry name" value="PyrdxlP-dep_Trfase"/>
</dbReference>
<dbReference type="Gene3D" id="3.40.640.10">
    <property type="entry name" value="Type I PLP-dependent aspartate aminotransferase-like (Major domain)"/>
    <property type="match status" value="1"/>
</dbReference>
<comment type="catalytic activity">
    <reaction evidence="9">
        <text>4-(phosphooxy)-L-threonine + 2-oxoglutarate = (R)-3-hydroxy-2-oxo-4-phosphooxybutanoate + L-glutamate</text>
        <dbReference type="Rhea" id="RHEA:16573"/>
        <dbReference type="ChEBI" id="CHEBI:16810"/>
        <dbReference type="ChEBI" id="CHEBI:29985"/>
        <dbReference type="ChEBI" id="CHEBI:58452"/>
        <dbReference type="ChEBI" id="CHEBI:58538"/>
        <dbReference type="EC" id="2.6.1.52"/>
    </reaction>
</comment>
<evidence type="ECO:0000256" key="2">
    <source>
        <dbReference type="ARBA" id="ARBA00005099"/>
    </source>
</evidence>
<dbReference type="EMBL" id="JASFZW010000006">
    <property type="protein sequence ID" value="KAK2077644.1"/>
    <property type="molecule type" value="Genomic_DNA"/>
</dbReference>
<evidence type="ECO:0000313" key="14">
    <source>
        <dbReference type="EMBL" id="KAK2077644.1"/>
    </source>
</evidence>
<comment type="catalytic activity">
    <reaction evidence="10 12">
        <text>O-phospho-L-serine + 2-oxoglutarate = 3-phosphooxypyruvate + L-glutamate</text>
        <dbReference type="Rhea" id="RHEA:14329"/>
        <dbReference type="ChEBI" id="CHEBI:16810"/>
        <dbReference type="ChEBI" id="CHEBI:18110"/>
        <dbReference type="ChEBI" id="CHEBI:29985"/>
        <dbReference type="ChEBI" id="CHEBI:57524"/>
        <dbReference type="EC" id="2.6.1.52"/>
    </reaction>
</comment>
<keyword evidence="8 12" id="KW-0718">Serine biosynthesis</keyword>
<proteinExistence type="inferred from homology"/>
<keyword evidence="4 12" id="KW-0032">Aminotransferase</keyword>
<dbReference type="CDD" id="cd00611">
    <property type="entry name" value="PSAT_like"/>
    <property type="match status" value="1"/>
</dbReference>
<comment type="cofactor">
    <cofactor evidence="1 11">
        <name>pyridoxal 5'-phosphate</name>
        <dbReference type="ChEBI" id="CHEBI:597326"/>
    </cofactor>
</comment>
<dbReference type="InterPro" id="IPR000192">
    <property type="entry name" value="Aminotrans_V_dom"/>
</dbReference>
<dbReference type="PIRSF" id="PIRSF000525">
    <property type="entry name" value="SerC"/>
    <property type="match status" value="1"/>
</dbReference>
<dbReference type="FunFam" id="3.40.640.10:FF:000010">
    <property type="entry name" value="Phosphoserine aminotransferase"/>
    <property type="match status" value="1"/>
</dbReference>
<gene>
    <name evidence="14" type="ORF">QBZ16_004490</name>
</gene>
<protein>
    <recommendedName>
        <fullName evidence="12">Phosphoserine aminotransferase</fullName>
        <ecNumber evidence="12">2.6.1.52</ecNumber>
    </recommendedName>
</protein>
<evidence type="ECO:0000259" key="13">
    <source>
        <dbReference type="Pfam" id="PF00266"/>
    </source>
</evidence>
<evidence type="ECO:0000256" key="6">
    <source>
        <dbReference type="ARBA" id="ARBA00022679"/>
    </source>
</evidence>
<evidence type="ECO:0000256" key="7">
    <source>
        <dbReference type="ARBA" id="ARBA00022898"/>
    </source>
</evidence>
<name>A0AAD9IFU5_PROWI</name>
<comment type="pathway">
    <text evidence="2 12">Amino-acid biosynthesis; L-serine biosynthesis; L-serine from 3-phospho-D-glycerate: step 2/3.</text>
</comment>
<feature type="domain" description="Aminotransferase class V" evidence="13">
    <location>
        <begin position="26"/>
        <end position="370"/>
    </location>
</feature>
<dbReference type="SUPFAM" id="SSF53383">
    <property type="entry name" value="PLP-dependent transferases"/>
    <property type="match status" value="1"/>
</dbReference>
<evidence type="ECO:0000256" key="9">
    <source>
        <dbReference type="ARBA" id="ARBA00047630"/>
    </source>
</evidence>
<dbReference type="GO" id="GO:0004648">
    <property type="term" value="F:O-phospho-L-serine:2-oxoglutarate aminotransferase activity"/>
    <property type="evidence" value="ECO:0007669"/>
    <property type="project" value="UniProtKB-EC"/>
</dbReference>
<dbReference type="FunFam" id="3.90.1150.10:FF:000006">
    <property type="entry name" value="Phosphoserine aminotransferase"/>
    <property type="match status" value="1"/>
</dbReference>